<dbReference type="GeneID" id="6900218"/>
<dbReference type="Gene3D" id="3.40.50.300">
    <property type="entry name" value="P-loop containing nucleotide triphosphate hydrolases"/>
    <property type="match status" value="1"/>
</dbReference>
<evidence type="ECO:0000313" key="9">
    <source>
        <dbReference type="Proteomes" id="UP000001819"/>
    </source>
</evidence>
<evidence type="ECO:0000256" key="8">
    <source>
        <dbReference type="RuleBase" id="RU365059"/>
    </source>
</evidence>
<organism evidence="9 10">
    <name type="scientific">Drosophila pseudoobscura pseudoobscura</name>
    <name type="common">Fruit fly</name>
    <dbReference type="NCBI Taxonomy" id="46245"/>
    <lineage>
        <taxon>Eukaryota</taxon>
        <taxon>Metazoa</taxon>
        <taxon>Ecdysozoa</taxon>
        <taxon>Arthropoda</taxon>
        <taxon>Hexapoda</taxon>
        <taxon>Insecta</taxon>
        <taxon>Pterygota</taxon>
        <taxon>Neoptera</taxon>
        <taxon>Endopterygota</taxon>
        <taxon>Diptera</taxon>
        <taxon>Brachycera</taxon>
        <taxon>Muscomorpha</taxon>
        <taxon>Ephydroidea</taxon>
        <taxon>Drosophilidae</taxon>
        <taxon>Drosophila</taxon>
        <taxon>Sophophora</taxon>
    </lineage>
</organism>
<evidence type="ECO:0000256" key="2">
    <source>
        <dbReference type="ARBA" id="ARBA00005290"/>
    </source>
</evidence>
<dbReference type="ExpressionAtlas" id="B5DRI8">
    <property type="expression patterns" value="baseline"/>
</dbReference>
<comment type="function">
    <text evidence="1 8">Small GTPase required for proper localization of RNA polymerase II and III (RNAPII and RNAPIII). May act at an RNAP assembly step prior to nuclear import.</text>
</comment>
<evidence type="ECO:0000256" key="1">
    <source>
        <dbReference type="ARBA" id="ARBA00003181"/>
    </source>
</evidence>
<evidence type="ECO:0000313" key="10">
    <source>
        <dbReference type="RefSeq" id="XP_002135548.2"/>
    </source>
</evidence>
<dbReference type="AlphaFoldDB" id="B5DRI8"/>
<comment type="subunit">
    <text evidence="7">Heterodimers with GPN1 or GPN3. Binds to RNA polymerase II (RNAPII).</text>
</comment>
<keyword evidence="9" id="KW-1185">Reference proteome</keyword>
<dbReference type="InParanoid" id="B5DRI8"/>
<dbReference type="GO" id="GO:0005525">
    <property type="term" value="F:GTP binding"/>
    <property type="evidence" value="ECO:0007669"/>
    <property type="project" value="UniProtKB-KW"/>
</dbReference>
<keyword evidence="6 8" id="KW-0342">GTP-binding</keyword>
<dbReference type="InterPro" id="IPR027417">
    <property type="entry name" value="P-loop_NTPase"/>
</dbReference>
<keyword evidence="5 8" id="KW-0378">Hydrolase</keyword>
<evidence type="ECO:0000256" key="5">
    <source>
        <dbReference type="ARBA" id="ARBA00022801"/>
    </source>
</evidence>
<protein>
    <recommendedName>
        <fullName evidence="3 8">GPN-loop GTPase 2</fullName>
    </recommendedName>
</protein>
<dbReference type="GO" id="GO:0005737">
    <property type="term" value="C:cytoplasm"/>
    <property type="evidence" value="ECO:0007669"/>
    <property type="project" value="TreeGrafter"/>
</dbReference>
<name>B5DRI8_DROPS</name>
<evidence type="ECO:0000256" key="6">
    <source>
        <dbReference type="ARBA" id="ARBA00023134"/>
    </source>
</evidence>
<comment type="similarity">
    <text evidence="2 8">Belongs to the GPN-loop GTPase family.</text>
</comment>
<dbReference type="SUPFAM" id="SSF52540">
    <property type="entry name" value="P-loop containing nucleoside triphosphate hydrolases"/>
    <property type="match status" value="1"/>
</dbReference>
<dbReference type="SMR" id="B5DRI8"/>
<dbReference type="HOGENOM" id="CLU_037460_0_2_1"/>
<evidence type="ECO:0000256" key="4">
    <source>
        <dbReference type="ARBA" id="ARBA00022741"/>
    </source>
</evidence>
<keyword evidence="4 8" id="KW-0547">Nucleotide-binding</keyword>
<dbReference type="PANTHER" id="PTHR21231:SF3">
    <property type="entry name" value="GPN-LOOP GTPASE 2"/>
    <property type="match status" value="1"/>
</dbReference>
<dbReference type="FunFam" id="3.40.50.300:FF:000338">
    <property type="entry name" value="GPN-loop GTPase 2"/>
    <property type="match status" value="1"/>
</dbReference>
<dbReference type="Pfam" id="PF03029">
    <property type="entry name" value="ATP_bind_1"/>
    <property type="match status" value="1"/>
</dbReference>
<accession>B5DRI8</accession>
<proteinExistence type="inferred from homology"/>
<dbReference type="InterPro" id="IPR030231">
    <property type="entry name" value="Gpn2"/>
</dbReference>
<gene>
    <name evidence="10" type="primary">LOC6900218</name>
</gene>
<dbReference type="Proteomes" id="UP000001819">
    <property type="component" value="Chromosome X"/>
</dbReference>
<dbReference type="RefSeq" id="XP_002135548.2">
    <property type="nucleotide sequence ID" value="XM_002135512.3"/>
</dbReference>
<dbReference type="InterPro" id="IPR004130">
    <property type="entry name" value="Gpn"/>
</dbReference>
<dbReference type="eggNOG" id="KOG1533">
    <property type="taxonomic scope" value="Eukaryota"/>
</dbReference>
<evidence type="ECO:0000256" key="3">
    <source>
        <dbReference type="ARBA" id="ARBA00014588"/>
    </source>
</evidence>
<evidence type="ECO:0000256" key="7">
    <source>
        <dbReference type="ARBA" id="ARBA00046611"/>
    </source>
</evidence>
<dbReference type="Bgee" id="FBgn0249977">
    <property type="expression patterns" value="Expressed in male reproductive system and 2 other cell types or tissues"/>
</dbReference>
<sequence length="315" mass="36272">MTFMLTTKMLQRFQTQAKVENPRYGQLIIGPPGSGKTTYCNEAYKFYRELGRQVGVVNLDPANDNMSYEPVINVMELITVEDCMEHLQLGPNGALMHCAEYLEKHIEDWLLPALRKLSATHNYFLFDCPGQIELYTHHNAMARVFERLERERYSLVTVNLIDSHYCSEPAKFIATLLMALNTMMRMSLPHVNVLSKADLLRKHESKLHFNVDYYTDVLDLKYLLEKLDDDPTMRKYQKLNEAICSMVEDYALVSFQLLDAFSTDSMLRLRNHIDKANGYVYKAGEEQTVNSLLACAVGAESEAVRQQNDVQPYVE</sequence>
<dbReference type="STRING" id="46245.B5DRI8"/>
<dbReference type="KEGG" id="dpo:6900218"/>
<dbReference type="PANTHER" id="PTHR21231">
    <property type="entry name" value="XPA-BINDING PROTEIN 1-RELATED"/>
    <property type="match status" value="1"/>
</dbReference>
<dbReference type="CDD" id="cd17871">
    <property type="entry name" value="GPN2"/>
    <property type="match status" value="1"/>
</dbReference>
<reference evidence="10" key="1">
    <citation type="submission" date="2025-08" db="UniProtKB">
        <authorList>
            <consortium name="RefSeq"/>
        </authorList>
    </citation>
    <scope>IDENTIFICATION</scope>
    <source>
        <strain evidence="10">MV-25-SWS-2005</strain>
        <tissue evidence="10">Whole body</tissue>
    </source>
</reference>
<dbReference type="GO" id="GO:0003924">
    <property type="term" value="F:GTPase activity"/>
    <property type="evidence" value="ECO:0007669"/>
    <property type="project" value="TreeGrafter"/>
</dbReference>
<dbReference type="FunCoup" id="B5DRI8">
    <property type="interactions" value="2070"/>
</dbReference>
<accession>A0A6I8V1H7</accession>